<keyword evidence="2" id="KW-1185">Reference proteome</keyword>
<sequence length="41" mass="4464">MLDCVFKLSGDDGVDETTLSNLQQTPELFFPSSPALFLSLS</sequence>
<proteinExistence type="predicted"/>
<evidence type="ECO:0000313" key="1">
    <source>
        <dbReference type="EMBL" id="KAF5792051.1"/>
    </source>
</evidence>
<dbReference type="Proteomes" id="UP000215914">
    <property type="component" value="Unassembled WGS sequence"/>
</dbReference>
<dbReference type="AlphaFoldDB" id="A0A9K3N9J4"/>
<organism evidence="1 2">
    <name type="scientific">Helianthus annuus</name>
    <name type="common">Common sunflower</name>
    <dbReference type="NCBI Taxonomy" id="4232"/>
    <lineage>
        <taxon>Eukaryota</taxon>
        <taxon>Viridiplantae</taxon>
        <taxon>Streptophyta</taxon>
        <taxon>Embryophyta</taxon>
        <taxon>Tracheophyta</taxon>
        <taxon>Spermatophyta</taxon>
        <taxon>Magnoliopsida</taxon>
        <taxon>eudicotyledons</taxon>
        <taxon>Gunneridae</taxon>
        <taxon>Pentapetalae</taxon>
        <taxon>asterids</taxon>
        <taxon>campanulids</taxon>
        <taxon>Asterales</taxon>
        <taxon>Asteraceae</taxon>
        <taxon>Asteroideae</taxon>
        <taxon>Heliantheae alliance</taxon>
        <taxon>Heliantheae</taxon>
        <taxon>Helianthus</taxon>
    </lineage>
</organism>
<protein>
    <submittedName>
        <fullName evidence="1">Uncharacterized protein</fullName>
    </submittedName>
</protein>
<name>A0A9K3N9J4_HELAN</name>
<evidence type="ECO:0000313" key="2">
    <source>
        <dbReference type="Proteomes" id="UP000215914"/>
    </source>
</evidence>
<gene>
    <name evidence="1" type="ORF">HanXRQr2_Chr09g0401651</name>
</gene>
<reference evidence="1" key="1">
    <citation type="journal article" date="2017" name="Nature">
        <title>The sunflower genome provides insights into oil metabolism, flowering and Asterid evolution.</title>
        <authorList>
            <person name="Badouin H."/>
            <person name="Gouzy J."/>
            <person name="Grassa C.J."/>
            <person name="Murat F."/>
            <person name="Staton S.E."/>
            <person name="Cottret L."/>
            <person name="Lelandais-Briere C."/>
            <person name="Owens G.L."/>
            <person name="Carrere S."/>
            <person name="Mayjonade B."/>
            <person name="Legrand L."/>
            <person name="Gill N."/>
            <person name="Kane N.C."/>
            <person name="Bowers J.E."/>
            <person name="Hubner S."/>
            <person name="Bellec A."/>
            <person name="Berard A."/>
            <person name="Berges H."/>
            <person name="Blanchet N."/>
            <person name="Boniface M.C."/>
            <person name="Brunel D."/>
            <person name="Catrice O."/>
            <person name="Chaidir N."/>
            <person name="Claudel C."/>
            <person name="Donnadieu C."/>
            <person name="Faraut T."/>
            <person name="Fievet G."/>
            <person name="Helmstetter N."/>
            <person name="King M."/>
            <person name="Knapp S.J."/>
            <person name="Lai Z."/>
            <person name="Le Paslier M.C."/>
            <person name="Lippi Y."/>
            <person name="Lorenzon L."/>
            <person name="Mandel J.R."/>
            <person name="Marage G."/>
            <person name="Marchand G."/>
            <person name="Marquand E."/>
            <person name="Bret-Mestries E."/>
            <person name="Morien E."/>
            <person name="Nambeesan S."/>
            <person name="Nguyen T."/>
            <person name="Pegot-Espagnet P."/>
            <person name="Pouilly N."/>
            <person name="Raftis F."/>
            <person name="Sallet E."/>
            <person name="Schiex T."/>
            <person name="Thomas J."/>
            <person name="Vandecasteele C."/>
            <person name="Vares D."/>
            <person name="Vear F."/>
            <person name="Vautrin S."/>
            <person name="Crespi M."/>
            <person name="Mangin B."/>
            <person name="Burke J.M."/>
            <person name="Salse J."/>
            <person name="Munos S."/>
            <person name="Vincourt P."/>
            <person name="Rieseberg L.H."/>
            <person name="Langlade N.B."/>
        </authorList>
    </citation>
    <scope>NUCLEOTIDE SEQUENCE</scope>
    <source>
        <tissue evidence="1">Leaves</tissue>
    </source>
</reference>
<accession>A0A9K3N9J4</accession>
<dbReference type="EMBL" id="MNCJ02000324">
    <property type="protein sequence ID" value="KAF5792051.1"/>
    <property type="molecule type" value="Genomic_DNA"/>
</dbReference>
<dbReference type="Gramene" id="mRNA:HanXRQr2_Chr09g0401651">
    <property type="protein sequence ID" value="mRNA:HanXRQr2_Chr09g0401651"/>
    <property type="gene ID" value="HanXRQr2_Chr09g0401651"/>
</dbReference>
<comment type="caution">
    <text evidence="1">The sequence shown here is derived from an EMBL/GenBank/DDBJ whole genome shotgun (WGS) entry which is preliminary data.</text>
</comment>
<reference evidence="1" key="2">
    <citation type="submission" date="2020-06" db="EMBL/GenBank/DDBJ databases">
        <title>Helianthus annuus Genome sequencing and assembly Release 2.</title>
        <authorList>
            <person name="Gouzy J."/>
            <person name="Langlade N."/>
            <person name="Munos S."/>
        </authorList>
    </citation>
    <scope>NUCLEOTIDE SEQUENCE</scope>
    <source>
        <tissue evidence="1">Leaves</tissue>
    </source>
</reference>